<sequence length="169" mass="19833">MDVLSRAVMCFCLMGWMTLGWSNAAQYTSINMKSNIDKLKVHYKISKDQLFNGNPVFPKDTVVLDVYLSIFSQMLNQTEDQEVRERLDQVKGKVQETQKHYFLGRIPELRTHLQNLWAIKTSDTTVQGKALSEFITIYEKASKLAHKFHLKKDNRRKRRQAQRLKSHIM</sequence>
<organism evidence="7 8">
    <name type="scientific">Oncorhynchus tshawytscha</name>
    <name type="common">Chinook salmon</name>
    <name type="synonym">Salmo tshawytscha</name>
    <dbReference type="NCBI Taxonomy" id="74940"/>
    <lineage>
        <taxon>Eukaryota</taxon>
        <taxon>Metazoa</taxon>
        <taxon>Chordata</taxon>
        <taxon>Craniata</taxon>
        <taxon>Vertebrata</taxon>
        <taxon>Euteleostomi</taxon>
        <taxon>Actinopterygii</taxon>
        <taxon>Neopterygii</taxon>
        <taxon>Teleostei</taxon>
        <taxon>Protacanthopterygii</taxon>
        <taxon>Salmoniformes</taxon>
        <taxon>Salmonidae</taxon>
        <taxon>Salmoninae</taxon>
        <taxon>Oncorhynchus</taxon>
    </lineage>
</organism>
<feature type="chain" id="PRO_5044346244" description="Interferon gamma" evidence="6">
    <location>
        <begin position="25"/>
        <end position="169"/>
    </location>
</feature>
<dbReference type="GeneTree" id="ENSGT01060000248984"/>
<comment type="similarity">
    <text evidence="2">Belongs to the type II (or gamma) interferon family.</text>
</comment>
<dbReference type="SUPFAM" id="SSF47266">
    <property type="entry name" value="4-helical cytokines"/>
    <property type="match status" value="1"/>
</dbReference>
<gene>
    <name evidence="7" type="primary">LOC121844710</name>
</gene>
<evidence type="ECO:0000256" key="3">
    <source>
        <dbReference type="ARBA" id="ARBA00022514"/>
    </source>
</evidence>
<dbReference type="FunFam" id="1.20.1250.10:FF:000049">
    <property type="entry name" value="Interferon gamma"/>
    <property type="match status" value="1"/>
</dbReference>
<dbReference type="GO" id="GO:0005125">
    <property type="term" value="F:cytokine activity"/>
    <property type="evidence" value="ECO:0007669"/>
    <property type="project" value="UniProtKB-KW"/>
</dbReference>
<reference evidence="8" key="1">
    <citation type="journal article" date="2018" name="PLoS ONE">
        <title>Chinook salmon (Oncorhynchus tshawytscha) genome and transcriptome.</title>
        <authorList>
            <person name="Christensen K.A."/>
            <person name="Leong J.S."/>
            <person name="Sakhrani D."/>
            <person name="Biagi C.A."/>
            <person name="Minkley D.R."/>
            <person name="Withler R.E."/>
            <person name="Rondeau E.B."/>
            <person name="Koop B.F."/>
            <person name="Devlin R.H."/>
        </authorList>
    </citation>
    <scope>NUCLEOTIDE SEQUENCE [LARGE SCALE GENOMIC DNA]</scope>
</reference>
<evidence type="ECO:0000256" key="6">
    <source>
        <dbReference type="SAM" id="SignalP"/>
    </source>
</evidence>
<keyword evidence="4" id="KW-0964">Secreted</keyword>
<dbReference type="AlphaFoldDB" id="A0AAZ3SG50"/>
<proteinExistence type="inferred from homology"/>
<dbReference type="Gene3D" id="1.20.1250.10">
    <property type="match status" value="1"/>
</dbReference>
<dbReference type="Ensembl" id="ENSOTST00005114702.1">
    <property type="protein sequence ID" value="ENSOTSP00005151991.1"/>
    <property type="gene ID" value="ENSOTSG00005066320.1"/>
</dbReference>
<evidence type="ECO:0000256" key="4">
    <source>
        <dbReference type="ARBA" id="ARBA00022525"/>
    </source>
</evidence>
<keyword evidence="5" id="KW-0325">Glycoprotein</keyword>
<name>A0AAZ3SG50_ONCTS</name>
<evidence type="ECO:0000256" key="2">
    <source>
        <dbReference type="ARBA" id="ARBA00007566"/>
    </source>
</evidence>
<evidence type="ECO:0008006" key="9">
    <source>
        <dbReference type="Google" id="ProtNLM"/>
    </source>
</evidence>
<keyword evidence="8" id="KW-1185">Reference proteome</keyword>
<dbReference type="PANTHER" id="PTHR11419:SF0">
    <property type="entry name" value="INTERFERON GAMMA"/>
    <property type="match status" value="1"/>
</dbReference>
<dbReference type="InterPro" id="IPR009079">
    <property type="entry name" value="4_helix_cytokine-like_core"/>
</dbReference>
<dbReference type="GO" id="GO:0005133">
    <property type="term" value="F:type II interferon receptor binding"/>
    <property type="evidence" value="ECO:0007669"/>
    <property type="project" value="InterPro"/>
</dbReference>
<keyword evidence="3" id="KW-0202">Cytokine</keyword>
<evidence type="ECO:0000256" key="5">
    <source>
        <dbReference type="ARBA" id="ARBA00023180"/>
    </source>
</evidence>
<feature type="signal peptide" evidence="6">
    <location>
        <begin position="1"/>
        <end position="24"/>
    </location>
</feature>
<reference evidence="7" key="3">
    <citation type="submission" date="2025-09" db="UniProtKB">
        <authorList>
            <consortium name="Ensembl"/>
        </authorList>
    </citation>
    <scope>IDENTIFICATION</scope>
</reference>
<dbReference type="PANTHER" id="PTHR11419">
    <property type="entry name" value="INTERFERON GAMMA"/>
    <property type="match status" value="1"/>
</dbReference>
<keyword evidence="6" id="KW-0732">Signal</keyword>
<dbReference type="GO" id="GO:0006955">
    <property type="term" value="P:immune response"/>
    <property type="evidence" value="ECO:0007669"/>
    <property type="project" value="InterPro"/>
</dbReference>
<dbReference type="GO" id="GO:0005615">
    <property type="term" value="C:extracellular space"/>
    <property type="evidence" value="ECO:0007669"/>
    <property type="project" value="UniProtKB-KW"/>
</dbReference>
<accession>A0AAZ3SG50</accession>
<dbReference type="InterPro" id="IPR002069">
    <property type="entry name" value="Interferon_gamma"/>
</dbReference>
<evidence type="ECO:0000256" key="1">
    <source>
        <dbReference type="ARBA" id="ARBA00004613"/>
    </source>
</evidence>
<reference evidence="7" key="2">
    <citation type="submission" date="2025-08" db="UniProtKB">
        <authorList>
            <consortium name="Ensembl"/>
        </authorList>
    </citation>
    <scope>IDENTIFICATION</scope>
</reference>
<evidence type="ECO:0000313" key="8">
    <source>
        <dbReference type="Proteomes" id="UP000694402"/>
    </source>
</evidence>
<protein>
    <recommendedName>
        <fullName evidence="9">Interferon gamma</fullName>
    </recommendedName>
</protein>
<evidence type="ECO:0000313" key="7">
    <source>
        <dbReference type="Ensembl" id="ENSOTSP00005151991.1"/>
    </source>
</evidence>
<dbReference type="Proteomes" id="UP000694402">
    <property type="component" value="Unassembled WGS sequence"/>
</dbReference>
<comment type="subcellular location">
    <subcellularLocation>
        <location evidence="1">Secreted</location>
    </subcellularLocation>
</comment>